<name>A0ABN9RKQ6_9DINO</name>
<organism evidence="2 3">
    <name type="scientific">Prorocentrum cordatum</name>
    <dbReference type="NCBI Taxonomy" id="2364126"/>
    <lineage>
        <taxon>Eukaryota</taxon>
        <taxon>Sar</taxon>
        <taxon>Alveolata</taxon>
        <taxon>Dinophyceae</taxon>
        <taxon>Prorocentrales</taxon>
        <taxon>Prorocentraceae</taxon>
        <taxon>Prorocentrum</taxon>
    </lineage>
</organism>
<reference evidence="2" key="1">
    <citation type="submission" date="2023-10" db="EMBL/GenBank/DDBJ databases">
        <authorList>
            <person name="Chen Y."/>
            <person name="Shah S."/>
            <person name="Dougan E. K."/>
            <person name="Thang M."/>
            <person name="Chan C."/>
        </authorList>
    </citation>
    <scope>NUCLEOTIDE SEQUENCE [LARGE SCALE GENOMIC DNA]</scope>
</reference>
<keyword evidence="3" id="KW-1185">Reference proteome</keyword>
<evidence type="ECO:0000256" key="1">
    <source>
        <dbReference type="SAM" id="MobiDB-lite"/>
    </source>
</evidence>
<dbReference type="Proteomes" id="UP001189429">
    <property type="component" value="Unassembled WGS sequence"/>
</dbReference>
<sequence>MTHSTEILVAVALTGDGVVELPKEQVERLEGAIEKCIGEPPDNGFSELVQVVLARAHQKHHVELDETDPCITPFLKAHMETLKSSLAAVKLGEDPSEWLEPDGQYIRTALATVHSLFLSWTKRPSRASPDHETAAFLAERVVFPFHDNVLNAHDRVMEDGDRLLFDTKKCQIIFGVSPINGDRRFSMWYETLRSQLAGSPKDYLVEEIGRREVDAQAQMDLAMEQEKMQGVDKMKARHGKALLALHWRTWVRECPSLAHKLRGRAGGGRASGSAAEVDVEATERREELLKKLRQKRESCRNGRR</sequence>
<feature type="region of interest" description="Disordered" evidence="1">
    <location>
        <begin position="262"/>
        <end position="283"/>
    </location>
</feature>
<comment type="caution">
    <text evidence="2">The sequence shown here is derived from an EMBL/GenBank/DDBJ whole genome shotgun (WGS) entry which is preliminary data.</text>
</comment>
<proteinExistence type="predicted"/>
<evidence type="ECO:0000313" key="3">
    <source>
        <dbReference type="Proteomes" id="UP001189429"/>
    </source>
</evidence>
<accession>A0ABN9RKQ6</accession>
<evidence type="ECO:0000313" key="2">
    <source>
        <dbReference type="EMBL" id="CAK0818827.1"/>
    </source>
</evidence>
<gene>
    <name evidence="2" type="ORF">PCOR1329_LOCUS20964</name>
</gene>
<dbReference type="EMBL" id="CAUYUJ010006836">
    <property type="protein sequence ID" value="CAK0818827.1"/>
    <property type="molecule type" value="Genomic_DNA"/>
</dbReference>
<protein>
    <submittedName>
        <fullName evidence="2">Uncharacterized protein</fullName>
    </submittedName>
</protein>